<dbReference type="EMBL" id="JACBZR010000001">
    <property type="protein sequence ID" value="NYI79003.1"/>
    <property type="molecule type" value="Genomic_DNA"/>
</dbReference>
<reference evidence="1 2" key="1">
    <citation type="submission" date="2020-07" db="EMBL/GenBank/DDBJ databases">
        <title>Sequencing the genomes of 1000 actinobacteria strains.</title>
        <authorList>
            <person name="Klenk H.-P."/>
        </authorList>
    </citation>
    <scope>NUCLEOTIDE SEQUENCE [LARGE SCALE GENOMIC DNA]</scope>
    <source>
        <strain evidence="1 2">DSM 26487</strain>
    </source>
</reference>
<evidence type="ECO:0000313" key="1">
    <source>
        <dbReference type="EMBL" id="NYI79003.1"/>
    </source>
</evidence>
<evidence type="ECO:0000313" key="2">
    <source>
        <dbReference type="Proteomes" id="UP000564496"/>
    </source>
</evidence>
<sequence length="32" mass="3602">MELRRYSDILTVIEASKHGWPVDPAATSVEDD</sequence>
<organism evidence="1 2">
    <name type="scientific">Nocardioides panzhihuensis</name>
    <dbReference type="NCBI Taxonomy" id="860243"/>
    <lineage>
        <taxon>Bacteria</taxon>
        <taxon>Bacillati</taxon>
        <taxon>Actinomycetota</taxon>
        <taxon>Actinomycetes</taxon>
        <taxon>Propionibacteriales</taxon>
        <taxon>Nocardioidaceae</taxon>
        <taxon>Nocardioides</taxon>
    </lineage>
</organism>
<dbReference type="Proteomes" id="UP000564496">
    <property type="component" value="Unassembled WGS sequence"/>
</dbReference>
<dbReference type="AlphaFoldDB" id="A0A7Z0DP85"/>
<proteinExistence type="predicted"/>
<keyword evidence="2" id="KW-1185">Reference proteome</keyword>
<accession>A0A7Z0DP85</accession>
<comment type="caution">
    <text evidence="1">The sequence shown here is derived from an EMBL/GenBank/DDBJ whole genome shotgun (WGS) entry which is preliminary data.</text>
</comment>
<gene>
    <name evidence="1" type="ORF">BJ988_003651</name>
</gene>
<name>A0A7Z0DP85_9ACTN</name>
<protein>
    <submittedName>
        <fullName evidence="1">Uncharacterized protein</fullName>
    </submittedName>
</protein>